<reference evidence="1" key="1">
    <citation type="journal article" date="2015" name="Nature">
        <title>Complex archaea that bridge the gap between prokaryotes and eukaryotes.</title>
        <authorList>
            <person name="Spang A."/>
            <person name="Saw J.H."/>
            <person name="Jorgensen S.L."/>
            <person name="Zaremba-Niedzwiedzka K."/>
            <person name="Martijn J."/>
            <person name="Lind A.E."/>
            <person name="van Eijk R."/>
            <person name="Schleper C."/>
            <person name="Guy L."/>
            <person name="Ettema T.J."/>
        </authorList>
    </citation>
    <scope>NUCLEOTIDE SEQUENCE</scope>
</reference>
<evidence type="ECO:0000313" key="1">
    <source>
        <dbReference type="EMBL" id="KKK98671.1"/>
    </source>
</evidence>
<name>A0A0F9CPX5_9ZZZZ</name>
<accession>A0A0F9CPX5</accession>
<comment type="caution">
    <text evidence="1">The sequence shown here is derived from an EMBL/GenBank/DDBJ whole genome shotgun (WGS) entry which is preliminary data.</text>
</comment>
<sequence>MEKLYHLWIRIKYQYYRLYWKIYPPKPQHKEGFYGWQEVCYSILDQKAIGVGIIGEK</sequence>
<dbReference type="EMBL" id="LAZR01045524">
    <property type="protein sequence ID" value="KKK98671.1"/>
    <property type="molecule type" value="Genomic_DNA"/>
</dbReference>
<proteinExistence type="predicted"/>
<gene>
    <name evidence="1" type="ORF">LCGC14_2640440</name>
</gene>
<dbReference type="AlphaFoldDB" id="A0A0F9CPX5"/>
<protein>
    <submittedName>
        <fullName evidence="1">Uncharacterized protein</fullName>
    </submittedName>
</protein>
<organism evidence="1">
    <name type="scientific">marine sediment metagenome</name>
    <dbReference type="NCBI Taxonomy" id="412755"/>
    <lineage>
        <taxon>unclassified sequences</taxon>
        <taxon>metagenomes</taxon>
        <taxon>ecological metagenomes</taxon>
    </lineage>
</organism>